<proteinExistence type="predicted"/>
<organism evidence="1">
    <name type="scientific">Myoviridae sp. ctshb19</name>
    <dbReference type="NCBI Taxonomy" id="2825194"/>
    <lineage>
        <taxon>Viruses</taxon>
        <taxon>Duplodnaviria</taxon>
        <taxon>Heunggongvirae</taxon>
        <taxon>Uroviricota</taxon>
        <taxon>Caudoviricetes</taxon>
    </lineage>
</organism>
<protein>
    <submittedName>
        <fullName evidence="1">Uncharacterized protein</fullName>
    </submittedName>
</protein>
<sequence length="642" mass="73042">MELELALAAVPLSIARRFVKKWNKNGVGVQAVQRFLKKKGAKKGYRLYIPIKPRKKTKVQPPIAITKALAKDGYTIEDYITGMAVDKTGKRRMRIGKLLKDEELRQEFANDPQRSAHKDEYTCVISAHPYDVLTMSTGRRWDMTSCMRLDYPGKAIGGMYQAKVENDVAEGTIVAYAISPKDTNINKPHARLLIKPFFKDNNGRPDKSHVSFRVETKVYGTPVPGFVETVQQWLRKVNKDAEAGVYRLANGLYDDGVGSLAVVGVDPAKMSEQEKLHYLDKNYEDIEHIIASDPRWLGVALPHLSHLYQTGSSHSNTAASLLMMLDKSIQLGLSMRDAGKSIEKFLPDEILPHVARFIPDDSKRPLVDYSPRLRKAVDDLYGYDPDSPNLSYSEILQKRAWWDSRWLSKIADVPGEHEANNTFLYFIKGYMKPTPEFRKSKAPGSIALFKFLGMMFRFAAASQNEASPGVQLSRKLVNRFKVDTYYDPQVERMMGRIWKMRLIRAVGRFDHETAEGLVCAVDRSWPAKEPEFIAYAGMNIYQKDVFENLVKINTTDAYESLAFNMKDQMKRIMPSAWKSDYPWTMPFVEKIARGPYSERAVTWAKKLLADLKAIEDEVDAIFAELGEFDIDFKPAEPNNGFN</sequence>
<accession>A0A8S5UGW6</accession>
<reference evidence="1" key="1">
    <citation type="journal article" date="2021" name="Proc. Natl. Acad. Sci. U.S.A.">
        <title>A Catalog of Tens of Thousands of Viruses from Human Metagenomes Reveals Hidden Associations with Chronic Diseases.</title>
        <authorList>
            <person name="Tisza M.J."/>
            <person name="Buck C.B."/>
        </authorList>
    </citation>
    <scope>NUCLEOTIDE SEQUENCE</scope>
    <source>
        <strain evidence="1">Ctshb19</strain>
    </source>
</reference>
<dbReference type="EMBL" id="BK016086">
    <property type="protein sequence ID" value="DAF93725.1"/>
    <property type="molecule type" value="Genomic_DNA"/>
</dbReference>
<evidence type="ECO:0000313" key="1">
    <source>
        <dbReference type="EMBL" id="DAF93725.1"/>
    </source>
</evidence>
<name>A0A8S5UGW6_9CAUD</name>